<dbReference type="SMART" id="SM00079">
    <property type="entry name" value="PBPe"/>
    <property type="match status" value="1"/>
</dbReference>
<keyword evidence="17" id="KW-1185">Reference proteome</keyword>
<dbReference type="Pfam" id="PF10613">
    <property type="entry name" value="Lig_chan-Glu_bd"/>
    <property type="match status" value="1"/>
</dbReference>
<evidence type="ECO:0000256" key="6">
    <source>
        <dbReference type="ARBA" id="ARBA00023136"/>
    </source>
</evidence>
<evidence type="ECO:0000259" key="14">
    <source>
        <dbReference type="SMART" id="SM00079"/>
    </source>
</evidence>
<dbReference type="InterPro" id="IPR015683">
    <property type="entry name" value="Ionotropic_Glu_rcpt"/>
</dbReference>
<evidence type="ECO:0000256" key="9">
    <source>
        <dbReference type="ARBA" id="ARBA00023286"/>
    </source>
</evidence>
<evidence type="ECO:0000256" key="12">
    <source>
        <dbReference type="SAM" id="Phobius"/>
    </source>
</evidence>
<accession>A0AAN9BVI8</accession>
<feature type="transmembrane region" description="Helical" evidence="12">
    <location>
        <begin position="795"/>
        <end position="819"/>
    </location>
</feature>
<dbReference type="FunFam" id="1.10.287.70:FF:000143">
    <property type="entry name" value="Probable glutamate receptor"/>
    <property type="match status" value="1"/>
</dbReference>
<feature type="signal peptide" evidence="13">
    <location>
        <begin position="1"/>
        <end position="22"/>
    </location>
</feature>
<evidence type="ECO:0000259" key="15">
    <source>
        <dbReference type="SMART" id="SM00918"/>
    </source>
</evidence>
<evidence type="ECO:0000256" key="7">
    <source>
        <dbReference type="ARBA" id="ARBA00023170"/>
    </source>
</evidence>
<feature type="compositionally biased region" description="Polar residues" evidence="11">
    <location>
        <begin position="842"/>
        <end position="854"/>
    </location>
</feature>
<dbReference type="PANTHER" id="PTHR18966">
    <property type="entry name" value="IONOTROPIC GLUTAMATE RECEPTOR"/>
    <property type="match status" value="1"/>
</dbReference>
<keyword evidence="3 12" id="KW-0812">Transmembrane</keyword>
<dbReference type="AlphaFoldDB" id="A0AAN9BVI8"/>
<evidence type="ECO:0000256" key="3">
    <source>
        <dbReference type="ARBA" id="ARBA00022692"/>
    </source>
</evidence>
<reference evidence="16 17" key="1">
    <citation type="submission" date="2024-02" db="EMBL/GenBank/DDBJ databases">
        <title>Chromosome-scale genome assembly of the rough periwinkle Littorina saxatilis.</title>
        <authorList>
            <person name="De Jode A."/>
            <person name="Faria R."/>
            <person name="Formenti G."/>
            <person name="Sims Y."/>
            <person name="Smith T.P."/>
            <person name="Tracey A."/>
            <person name="Wood J.M.D."/>
            <person name="Zagrodzka Z.B."/>
            <person name="Johannesson K."/>
            <person name="Butlin R.K."/>
            <person name="Leder E.H."/>
        </authorList>
    </citation>
    <scope>NUCLEOTIDE SEQUENCE [LARGE SCALE GENOMIC DNA]</scope>
    <source>
        <strain evidence="16">Snail1</strain>
        <tissue evidence="16">Muscle</tissue>
    </source>
</reference>
<comment type="subcellular location">
    <subcellularLocation>
        <location evidence="1">Membrane</location>
        <topology evidence="1">Multi-pass membrane protein</topology>
    </subcellularLocation>
</comment>
<dbReference type="EMBL" id="JBAMIC010000002">
    <property type="protein sequence ID" value="KAK7111834.1"/>
    <property type="molecule type" value="Genomic_DNA"/>
</dbReference>
<dbReference type="Proteomes" id="UP001374579">
    <property type="component" value="Unassembled WGS sequence"/>
</dbReference>
<feature type="region of interest" description="Disordered" evidence="11">
    <location>
        <begin position="826"/>
        <end position="854"/>
    </location>
</feature>
<evidence type="ECO:0000256" key="4">
    <source>
        <dbReference type="ARBA" id="ARBA00022989"/>
    </source>
</evidence>
<name>A0AAN9BVI8_9CAEN</name>
<dbReference type="InterPro" id="IPR001320">
    <property type="entry name" value="Iontro_rcpt_C"/>
</dbReference>
<keyword evidence="10" id="KW-0407">Ion channel</keyword>
<feature type="domain" description="Ionotropic glutamate receptor L-glutamate and glycine-binding" evidence="15">
    <location>
        <begin position="385"/>
        <end position="445"/>
    </location>
</feature>
<protein>
    <submittedName>
        <fullName evidence="16">Uncharacterized protein</fullName>
    </submittedName>
</protein>
<keyword evidence="13" id="KW-0732">Signal</keyword>
<keyword evidence="9" id="KW-1071">Ligand-gated ion channel</keyword>
<evidence type="ECO:0000256" key="10">
    <source>
        <dbReference type="ARBA" id="ARBA00023303"/>
    </source>
</evidence>
<dbReference type="FunFam" id="3.40.190.10:FF:000024">
    <property type="entry name" value="Glutamate receptor, ionotropic, delta 1"/>
    <property type="match status" value="1"/>
</dbReference>
<dbReference type="Gene3D" id="3.40.190.10">
    <property type="entry name" value="Periplasmic binding protein-like II"/>
    <property type="match status" value="2"/>
</dbReference>
<feature type="compositionally biased region" description="Basic and acidic residues" evidence="11">
    <location>
        <begin position="827"/>
        <end position="838"/>
    </location>
</feature>
<evidence type="ECO:0000256" key="5">
    <source>
        <dbReference type="ARBA" id="ARBA00023065"/>
    </source>
</evidence>
<proteinExistence type="predicted"/>
<feature type="chain" id="PRO_5042868370" evidence="13">
    <location>
        <begin position="23"/>
        <end position="875"/>
    </location>
</feature>
<gene>
    <name evidence="16" type="ORF">V1264_011401</name>
</gene>
<comment type="caution">
    <text evidence="16">The sequence shown here is derived from an EMBL/GenBank/DDBJ whole genome shotgun (WGS) entry which is preliminary data.</text>
</comment>
<keyword evidence="5" id="KW-0406">Ion transport</keyword>
<dbReference type="Pfam" id="PF00060">
    <property type="entry name" value="Lig_chan"/>
    <property type="match status" value="1"/>
</dbReference>
<organism evidence="16 17">
    <name type="scientific">Littorina saxatilis</name>
    <dbReference type="NCBI Taxonomy" id="31220"/>
    <lineage>
        <taxon>Eukaryota</taxon>
        <taxon>Metazoa</taxon>
        <taxon>Spiralia</taxon>
        <taxon>Lophotrochozoa</taxon>
        <taxon>Mollusca</taxon>
        <taxon>Gastropoda</taxon>
        <taxon>Caenogastropoda</taxon>
        <taxon>Littorinimorpha</taxon>
        <taxon>Littorinoidea</taxon>
        <taxon>Littorinidae</taxon>
        <taxon>Littorina</taxon>
    </lineage>
</organism>
<dbReference type="Gene3D" id="1.10.287.70">
    <property type="match status" value="1"/>
</dbReference>
<evidence type="ECO:0000256" key="1">
    <source>
        <dbReference type="ARBA" id="ARBA00004141"/>
    </source>
</evidence>
<feature type="domain" description="Ionotropic glutamate receptor C-terminal" evidence="14">
    <location>
        <begin position="375"/>
        <end position="776"/>
    </location>
</feature>
<dbReference type="SMART" id="SM00918">
    <property type="entry name" value="Lig_chan-Glu_bd"/>
    <property type="match status" value="1"/>
</dbReference>
<keyword evidence="8" id="KW-0325">Glycoprotein</keyword>
<evidence type="ECO:0000256" key="8">
    <source>
        <dbReference type="ARBA" id="ARBA00023180"/>
    </source>
</evidence>
<dbReference type="GO" id="GO:0015276">
    <property type="term" value="F:ligand-gated monoatomic ion channel activity"/>
    <property type="evidence" value="ECO:0007669"/>
    <property type="project" value="InterPro"/>
</dbReference>
<evidence type="ECO:0000256" key="13">
    <source>
        <dbReference type="SAM" id="SignalP"/>
    </source>
</evidence>
<keyword evidence="2" id="KW-0813">Transport</keyword>
<keyword evidence="7" id="KW-0675">Receptor</keyword>
<sequence>MMRQLLTTAILTVILFSDNVTSTALDVNIVVIWSPLETRFFMEQMNGTLNEKFQSSHNVTVLEDNQIFRYFANEHQLLDFSWTVFVDLREYACPEEIFREHVLTYISVTQFLCSSLSSALNEVFVRVDTRTFDRGFLVAQLTNCTQKTTTSLALLFDYTGEEYFYERNSAMRLPLVFEISVALEKCDATEQLKNLTAKTEIRDVVVVARAECITQLLTEASSLQLMFGRYRWLLHPTDGLFPKCHGCQNVNGVVLMEQNRPKALPKTRVEKIVHFVEQSITKLEMELPPSEVTACNNCLNNCSQCTHQFWQAMAEVENAEHLVFFKDNGTVRRDIVFDLYMMTPNHSNLVGQWSEEGGLETSSEDLFPDSKGDIVLRAVVVMEPPFVFRTETENGTEYSGYSLDVLHKISELVGFSYVVRECYNNDYGVSQEEGEWSGCIGNVMRGEADVIVGALTVTAEREEVVDFTLPYYDFAGIQILMKKPDTNVNLFYFVDVFTTEAWLCLFGVIVLTSFLLYVFEKFSPKVVQPQKTEGTTAGDEESDEPRAFDLKESIWFVIGSVTLAGGGEPPRCLASRLLVAGFWFFSVVIMSTFTANLAAFLTVSRMGTSIASLDELAAQSDVRYSVVRESNVKAYFEHQAAIERNFYELWKNMSLGGGAGAGSNLEQNLAVWDYPLGDKFGNMWNAMVTTGLLNSTKDGLEKVMNGDFALITESPVIKYLISQDCSLTAVGDQFSIRPYAFALKEKSLFTSKFTNAILQLQKQRELETLKRKWWDDAKVACPAESRDQGLDLSSLTGTFIVMGGGLCLGLMVLGVEFVVSRKNKQKLKTEKETEKEPGGSKPISTVEQNAQNSATLDQLMMARELKKKLEFRRST</sequence>
<evidence type="ECO:0000256" key="2">
    <source>
        <dbReference type="ARBA" id="ARBA00022448"/>
    </source>
</evidence>
<feature type="transmembrane region" description="Helical" evidence="12">
    <location>
        <begin position="577"/>
        <end position="601"/>
    </location>
</feature>
<dbReference type="InterPro" id="IPR019594">
    <property type="entry name" value="Glu/Gly-bd"/>
</dbReference>
<dbReference type="SUPFAM" id="SSF53850">
    <property type="entry name" value="Periplasmic binding protein-like II"/>
    <property type="match status" value="1"/>
</dbReference>
<evidence type="ECO:0000256" key="11">
    <source>
        <dbReference type="SAM" id="MobiDB-lite"/>
    </source>
</evidence>
<evidence type="ECO:0000313" key="16">
    <source>
        <dbReference type="EMBL" id="KAK7111834.1"/>
    </source>
</evidence>
<keyword evidence="6 12" id="KW-0472">Membrane</keyword>
<dbReference type="GO" id="GO:0016020">
    <property type="term" value="C:membrane"/>
    <property type="evidence" value="ECO:0007669"/>
    <property type="project" value="UniProtKB-SubCell"/>
</dbReference>
<dbReference type="SUPFAM" id="SSF81324">
    <property type="entry name" value="Voltage-gated potassium channels"/>
    <property type="match status" value="1"/>
</dbReference>
<feature type="transmembrane region" description="Helical" evidence="12">
    <location>
        <begin position="490"/>
        <end position="519"/>
    </location>
</feature>
<evidence type="ECO:0000313" key="17">
    <source>
        <dbReference type="Proteomes" id="UP001374579"/>
    </source>
</evidence>
<keyword evidence="4 12" id="KW-1133">Transmembrane helix</keyword>